<keyword evidence="9" id="KW-0131">Cell cycle</keyword>
<accession>A0A1D7QC30</accession>
<dbReference type="RefSeq" id="WP_069377952.1">
    <property type="nucleotide sequence ID" value="NZ_CP017141.1"/>
</dbReference>
<feature type="domain" description="ABC3 transporter permease C-terminal" evidence="7">
    <location>
        <begin position="285"/>
        <end position="399"/>
    </location>
</feature>
<evidence type="ECO:0000256" key="1">
    <source>
        <dbReference type="ARBA" id="ARBA00004651"/>
    </source>
</evidence>
<feature type="domain" description="ABC3 transporter permease C-terminal" evidence="7">
    <location>
        <begin position="670"/>
        <end position="783"/>
    </location>
</feature>
<evidence type="ECO:0000256" key="6">
    <source>
        <dbReference type="SAM" id="Phobius"/>
    </source>
</evidence>
<name>A0A1D7QC30_9SPHI</name>
<dbReference type="InterPro" id="IPR003838">
    <property type="entry name" value="ABC3_permease_C"/>
</dbReference>
<keyword evidence="9" id="KW-0132">Cell division</keyword>
<keyword evidence="10" id="KW-1185">Reference proteome</keyword>
<dbReference type="GO" id="GO:0022857">
    <property type="term" value="F:transmembrane transporter activity"/>
    <property type="evidence" value="ECO:0007669"/>
    <property type="project" value="TreeGrafter"/>
</dbReference>
<feature type="transmembrane region" description="Helical" evidence="6">
    <location>
        <begin position="421"/>
        <end position="441"/>
    </location>
</feature>
<feature type="transmembrane region" description="Helical" evidence="6">
    <location>
        <begin position="754"/>
        <end position="774"/>
    </location>
</feature>
<organism evidence="9 10">
    <name type="scientific">Pedobacter steynii</name>
    <dbReference type="NCBI Taxonomy" id="430522"/>
    <lineage>
        <taxon>Bacteria</taxon>
        <taxon>Pseudomonadati</taxon>
        <taxon>Bacteroidota</taxon>
        <taxon>Sphingobacteriia</taxon>
        <taxon>Sphingobacteriales</taxon>
        <taxon>Sphingobacteriaceae</taxon>
        <taxon>Pedobacter</taxon>
    </lineage>
</organism>
<dbReference type="EMBL" id="CP017141">
    <property type="protein sequence ID" value="AOM76256.1"/>
    <property type="molecule type" value="Genomic_DNA"/>
</dbReference>
<keyword evidence="4 6" id="KW-1133">Transmembrane helix</keyword>
<feature type="transmembrane region" description="Helical" evidence="6">
    <location>
        <begin position="282"/>
        <end position="301"/>
    </location>
</feature>
<dbReference type="PANTHER" id="PTHR30572">
    <property type="entry name" value="MEMBRANE COMPONENT OF TRANSPORTER-RELATED"/>
    <property type="match status" value="1"/>
</dbReference>
<protein>
    <submittedName>
        <fullName evidence="9">Cell division protein FtsX</fullName>
    </submittedName>
</protein>
<dbReference type="InterPro" id="IPR025857">
    <property type="entry name" value="MacB_PCD"/>
</dbReference>
<keyword evidence="3 6" id="KW-0812">Transmembrane</keyword>
<dbReference type="KEGG" id="psty:BFS30_03230"/>
<keyword evidence="5 6" id="KW-0472">Membrane</keyword>
<dbReference type="OrthoDB" id="1451596at2"/>
<feature type="transmembrane region" description="Helical" evidence="6">
    <location>
        <begin position="371"/>
        <end position="396"/>
    </location>
</feature>
<proteinExistence type="predicted"/>
<comment type="subcellular location">
    <subcellularLocation>
        <location evidence="1">Cell membrane</location>
        <topology evidence="1">Multi-pass membrane protein</topology>
    </subcellularLocation>
</comment>
<dbReference type="PANTHER" id="PTHR30572:SF18">
    <property type="entry name" value="ABC-TYPE MACROLIDE FAMILY EXPORT SYSTEM PERMEASE COMPONENT 2"/>
    <property type="match status" value="1"/>
</dbReference>
<evidence type="ECO:0000256" key="2">
    <source>
        <dbReference type="ARBA" id="ARBA00022475"/>
    </source>
</evidence>
<feature type="transmembrane region" description="Helical" evidence="6">
    <location>
        <begin position="21"/>
        <end position="41"/>
    </location>
</feature>
<dbReference type="Pfam" id="PF02687">
    <property type="entry name" value="FtsX"/>
    <property type="match status" value="2"/>
</dbReference>
<feature type="transmembrane region" description="Helical" evidence="6">
    <location>
        <begin position="720"/>
        <end position="739"/>
    </location>
</feature>
<dbReference type="AlphaFoldDB" id="A0A1D7QC30"/>
<dbReference type="Pfam" id="PF12704">
    <property type="entry name" value="MacB_PCD"/>
    <property type="match status" value="2"/>
</dbReference>
<gene>
    <name evidence="9" type="ORF">BFS30_03230</name>
</gene>
<reference evidence="9 10" key="1">
    <citation type="submission" date="2016-08" db="EMBL/GenBank/DDBJ databases">
        <authorList>
            <person name="Seilhamer J.J."/>
        </authorList>
    </citation>
    <scope>NUCLEOTIDE SEQUENCE [LARGE SCALE GENOMIC DNA]</scope>
    <source>
        <strain evidence="9 10">DX4</strain>
    </source>
</reference>
<evidence type="ECO:0000259" key="7">
    <source>
        <dbReference type="Pfam" id="PF02687"/>
    </source>
</evidence>
<dbReference type="InterPro" id="IPR050250">
    <property type="entry name" value="Macrolide_Exporter_MacB"/>
</dbReference>
<evidence type="ECO:0000256" key="3">
    <source>
        <dbReference type="ARBA" id="ARBA00022692"/>
    </source>
</evidence>
<sequence>MFKTNLKIAWRNLWRSKGFTLINVGGLAIGLACCLMLLLYVNYEWSYDKQFTDVDRTYFTRLNLKINGKLNTTRATPNKLAATALQTIPGIENAARIAMSTPDKLFSYKENNFKLKGLSVDPAFLKIFDYRFIYGDANSALKDPNSILLTSSTAKRLFGNENPIGQSVEWDKRKSLKVAAVIEDLPKNQSIQFDILQTWALFEQENPSEKENGWGTITCMTIIKLKSSQTFAAADAAVRKLISLQEKDTDLEAFLFPYSKFHLYDEFENGKVTGGRIDQVKLFAFLAFCVLLIASINYMNLSTARSEKRAREVGIRKAMGSSRFNLMGQFILESLLLSFIAMLIAFALLEMSLPYFNNLLDIQIQINYHSYLFWTILLALVSITGFLAGSYPAFYLSSFSPIKVLKGFKGSAGSSLSVRKALVIVQFSLSVAMIICSIVIYNQIQFMKNKPLGFDRNGLVQMDIEGEWAKPGKLELFKTELKKAGAIASATEFASTFTEGGSITGGISWPGKAVNDNSVIDYRSTGYEFTRTVGAQLLAGRDFSPEFVADTATSVMLNEQAVKTMGLKNPVGTKITWGDNPSLTVIGVIKDYSNEAIGRKSKPTLFYFNPAKSRILLLKLDPSQALNKSVQLINTISNRLNPGYPTGLKFVSQGMEEQLKNEKLLSVLSNIFGGFAILISCLGLLGLALYMAEQRKKEISIRKVLGADLRNILILLNKDFVKLVLISNMIAFPLAYILAKNWLSKYDYKIDIAVWPFLIAGLISLFISVLTVSLQTFKVAKANAVDALKYE</sequence>
<evidence type="ECO:0000313" key="9">
    <source>
        <dbReference type="EMBL" id="AOM76256.1"/>
    </source>
</evidence>
<dbReference type="Proteomes" id="UP000094313">
    <property type="component" value="Chromosome"/>
</dbReference>
<dbReference type="GO" id="GO:0005886">
    <property type="term" value="C:plasma membrane"/>
    <property type="evidence" value="ECO:0007669"/>
    <property type="project" value="UniProtKB-SubCell"/>
</dbReference>
<feature type="transmembrane region" description="Helical" evidence="6">
    <location>
        <begin position="671"/>
        <end position="692"/>
    </location>
</feature>
<evidence type="ECO:0000313" key="10">
    <source>
        <dbReference type="Proteomes" id="UP000094313"/>
    </source>
</evidence>
<dbReference type="GO" id="GO:0051301">
    <property type="term" value="P:cell division"/>
    <property type="evidence" value="ECO:0007669"/>
    <property type="project" value="UniProtKB-KW"/>
</dbReference>
<dbReference type="PROSITE" id="PS51257">
    <property type="entry name" value="PROKAR_LIPOPROTEIN"/>
    <property type="match status" value="1"/>
</dbReference>
<evidence type="ECO:0000256" key="4">
    <source>
        <dbReference type="ARBA" id="ARBA00022989"/>
    </source>
</evidence>
<feature type="domain" description="MacB-like periplasmic core" evidence="8">
    <location>
        <begin position="20"/>
        <end position="240"/>
    </location>
</feature>
<evidence type="ECO:0000259" key="8">
    <source>
        <dbReference type="Pfam" id="PF12704"/>
    </source>
</evidence>
<feature type="domain" description="MacB-like periplasmic core" evidence="8">
    <location>
        <begin position="429"/>
        <end position="598"/>
    </location>
</feature>
<feature type="transmembrane region" description="Helical" evidence="6">
    <location>
        <begin position="326"/>
        <end position="351"/>
    </location>
</feature>
<evidence type="ECO:0000256" key="5">
    <source>
        <dbReference type="ARBA" id="ARBA00023136"/>
    </source>
</evidence>
<keyword evidence="2" id="KW-1003">Cell membrane</keyword>